<comment type="subcellular location">
    <subcellularLocation>
        <location evidence="1">Membrane</location>
        <topology evidence="1">Multi-pass membrane protein</topology>
    </subcellularLocation>
</comment>
<evidence type="ECO:0000256" key="1">
    <source>
        <dbReference type="ARBA" id="ARBA00004141"/>
    </source>
</evidence>
<organism evidence="6 7">
    <name type="scientific">Aureobasidium uvarum</name>
    <dbReference type="NCBI Taxonomy" id="2773716"/>
    <lineage>
        <taxon>Eukaryota</taxon>
        <taxon>Fungi</taxon>
        <taxon>Dikarya</taxon>
        <taxon>Ascomycota</taxon>
        <taxon>Pezizomycotina</taxon>
        <taxon>Dothideomycetes</taxon>
        <taxon>Dothideomycetidae</taxon>
        <taxon>Dothideales</taxon>
        <taxon>Saccotheciaceae</taxon>
        <taxon>Aureobasidium</taxon>
    </lineage>
</organism>
<dbReference type="Proteomes" id="UP000745764">
    <property type="component" value="Unassembled WGS sequence"/>
</dbReference>
<evidence type="ECO:0008006" key="8">
    <source>
        <dbReference type="Google" id="ProtNLM"/>
    </source>
</evidence>
<keyword evidence="4 5" id="KW-0472">Membrane</keyword>
<keyword evidence="3 5" id="KW-1133">Transmembrane helix</keyword>
<keyword evidence="7" id="KW-1185">Reference proteome</keyword>
<dbReference type="InterPro" id="IPR002523">
    <property type="entry name" value="MgTranspt_CorA/ZnTranspt_ZntB"/>
</dbReference>
<accession>A0A9N8KCX4</accession>
<keyword evidence="2 5" id="KW-0812">Transmembrane</keyword>
<protein>
    <recommendedName>
        <fullName evidence="8">Mg2+ transporter protein</fullName>
    </recommendedName>
</protein>
<feature type="transmembrane region" description="Helical" evidence="5">
    <location>
        <begin position="269"/>
        <end position="289"/>
    </location>
</feature>
<evidence type="ECO:0000256" key="4">
    <source>
        <dbReference type="ARBA" id="ARBA00023136"/>
    </source>
</evidence>
<evidence type="ECO:0000313" key="7">
    <source>
        <dbReference type="Proteomes" id="UP000745764"/>
    </source>
</evidence>
<comment type="caution">
    <text evidence="6">The sequence shown here is derived from an EMBL/GenBank/DDBJ whole genome shotgun (WGS) entry which is preliminary data.</text>
</comment>
<dbReference type="SUPFAM" id="SSF144083">
    <property type="entry name" value="Magnesium transport protein CorA, transmembrane region"/>
    <property type="match status" value="1"/>
</dbReference>
<evidence type="ECO:0000256" key="2">
    <source>
        <dbReference type="ARBA" id="ARBA00022692"/>
    </source>
</evidence>
<proteinExistence type="predicted"/>
<sequence length="359" mass="41261">HFLDHIPLRKELCKHFPNVPRMFWSKTCVQHNGFFGSKTSAHTSNAEIPPSEAAGFRVETWFRMIVKSIKATPKNVDFTQYQWYEMSFISTLSDDRNIMLCLDTPGSLAWNMLNVLSDGENKDIATGPYGLHQLLLEQLMVMYDESVWDIARIMRNNEKSKGPMGNTDLHYFIKLYEDSRHTVHSIEATQEATKVIECIAQQCQLLALRPSAHQELLSSRADMLKFHHTMMQGFLARAVSNDRRMGNEQNLTNVDIAMSTKDDGAAMKTIAIVTMVFLPATFVSALLGMNFFNFNPDEHGGHMTYSHDLWIYFVISIVLTLSLFALWWVWQRYRQKMLASSRLEQNNAMENAYAVLQKT</sequence>
<feature type="transmembrane region" description="Helical" evidence="5">
    <location>
        <begin position="309"/>
        <end position="330"/>
    </location>
</feature>
<evidence type="ECO:0000256" key="5">
    <source>
        <dbReference type="SAM" id="Phobius"/>
    </source>
</evidence>
<feature type="non-terminal residue" evidence="6">
    <location>
        <position position="1"/>
    </location>
</feature>
<dbReference type="Gene3D" id="1.20.58.340">
    <property type="entry name" value="Magnesium transport protein CorA, transmembrane region"/>
    <property type="match status" value="1"/>
</dbReference>
<dbReference type="AlphaFoldDB" id="A0A9N8KCX4"/>
<dbReference type="OrthoDB" id="2830640at2759"/>
<dbReference type="GO" id="GO:0046873">
    <property type="term" value="F:metal ion transmembrane transporter activity"/>
    <property type="evidence" value="ECO:0007669"/>
    <property type="project" value="InterPro"/>
</dbReference>
<reference evidence="6" key="1">
    <citation type="submission" date="2020-06" db="EMBL/GenBank/DDBJ databases">
        <authorList>
            <person name="Onetto C."/>
        </authorList>
    </citation>
    <scope>NUCLEOTIDE SEQUENCE</scope>
</reference>
<gene>
    <name evidence="6" type="ORF">AWRI4620_LOCUS1531</name>
</gene>
<dbReference type="InterPro" id="IPR045863">
    <property type="entry name" value="CorA_TM1_TM2"/>
</dbReference>
<evidence type="ECO:0000256" key="3">
    <source>
        <dbReference type="ARBA" id="ARBA00022989"/>
    </source>
</evidence>
<dbReference type="Pfam" id="PF01544">
    <property type="entry name" value="CorA"/>
    <property type="match status" value="1"/>
</dbReference>
<dbReference type="EMBL" id="CAINUL010000002">
    <property type="protein sequence ID" value="CAD0107276.1"/>
    <property type="molecule type" value="Genomic_DNA"/>
</dbReference>
<evidence type="ECO:0000313" key="6">
    <source>
        <dbReference type="EMBL" id="CAD0107276.1"/>
    </source>
</evidence>
<name>A0A9N8KCX4_9PEZI</name>
<dbReference type="GO" id="GO:0016020">
    <property type="term" value="C:membrane"/>
    <property type="evidence" value="ECO:0007669"/>
    <property type="project" value="UniProtKB-SubCell"/>
</dbReference>